<dbReference type="AlphaFoldDB" id="A0A1I5S898"/>
<name>A0A1I5S898_9BACT</name>
<feature type="chain" id="PRO_5011447885" evidence="1">
    <location>
        <begin position="26"/>
        <end position="567"/>
    </location>
</feature>
<proteinExistence type="predicted"/>
<dbReference type="RefSeq" id="WP_090654380.1">
    <property type="nucleotide sequence ID" value="NZ_FOXQ01000001.1"/>
</dbReference>
<dbReference type="InterPro" id="IPR050378">
    <property type="entry name" value="Metallo-dep_Hydrolases_sf"/>
</dbReference>
<organism evidence="3 4">
    <name type="scientific">Parafilimonas terrae</name>
    <dbReference type="NCBI Taxonomy" id="1465490"/>
    <lineage>
        <taxon>Bacteria</taxon>
        <taxon>Pseudomonadati</taxon>
        <taxon>Bacteroidota</taxon>
        <taxon>Chitinophagia</taxon>
        <taxon>Chitinophagales</taxon>
        <taxon>Chitinophagaceae</taxon>
        <taxon>Parafilimonas</taxon>
    </lineage>
</organism>
<feature type="domain" description="Amidohydrolase 3" evidence="2">
    <location>
        <begin position="76"/>
        <end position="545"/>
    </location>
</feature>
<reference evidence="3 4" key="1">
    <citation type="submission" date="2016-10" db="EMBL/GenBank/DDBJ databases">
        <authorList>
            <person name="de Groot N.N."/>
        </authorList>
    </citation>
    <scope>NUCLEOTIDE SEQUENCE [LARGE SCALE GENOMIC DNA]</scope>
    <source>
        <strain evidence="3 4">DSM 28286</strain>
    </source>
</reference>
<dbReference type="SUPFAM" id="SSF51556">
    <property type="entry name" value="Metallo-dependent hydrolases"/>
    <property type="match status" value="1"/>
</dbReference>
<sequence length="567" mass="62098">MNKIIKVPELIQQTCIAFFLCLALAACNNKTSYETIIRNGIVYDGNGGEPYKADIALYADTIAFIGDLKNASAKNEIDANGKAIAPGFINMLSWATESLIQDGRSQSDIRQGVTLEVMGEGSSMGPLNATMKKQMQEGQSDIKYKVEWNTLGEYLNYLEKKGISCNVASFIGAGTVRTYIVGEDNRAATPVELDSMRMLVDHAMQEGAMGVGSSLIYPPDFFASTDELIALCKEASKYGGMYISHMRSEGNKLNEAVNELITIAREANIPAEIYHLKAAGKNNWPKMDSVIKQVEAARASGLKITADMYTYLAGATGMTAAFPPSLQDGGFGKLWQRLHDPAIRKQMAKAMNTDAKDWENLYYGAGSADNVLLLGFKQDSLKKYTGKTLAEVAALRGKTPEETAMDLIVEDSTRIGVAYFLMSEDNVKKQMTLPWVSFGSDEGSYTNEGVFLESNAHPRAYGNFVRVLGKYARDEKVLSLQQAVYQLAKLPATNLKLKKRGELKVGNYADVVVFDPATVTDHATYEKPHQYATGVTDVWVNGVQVLKDNEHTGATPGRFIKGPGYKQ</sequence>
<dbReference type="STRING" id="1465490.SAMN05444277_101634"/>
<dbReference type="SUPFAM" id="SSF51338">
    <property type="entry name" value="Composite domain of metallo-dependent hydrolases"/>
    <property type="match status" value="1"/>
</dbReference>
<accession>A0A1I5S898</accession>
<dbReference type="InterPro" id="IPR013108">
    <property type="entry name" value="Amidohydro_3"/>
</dbReference>
<dbReference type="InterPro" id="IPR023100">
    <property type="entry name" value="D-aminoacylase_insert_dom_sf"/>
</dbReference>
<dbReference type="Gene3D" id="2.30.40.10">
    <property type="entry name" value="Urease, subunit C, domain 1"/>
    <property type="match status" value="1"/>
</dbReference>
<keyword evidence="4" id="KW-1185">Reference proteome</keyword>
<dbReference type="PROSITE" id="PS51257">
    <property type="entry name" value="PROKAR_LIPOPROTEIN"/>
    <property type="match status" value="1"/>
</dbReference>
<dbReference type="GO" id="GO:0016811">
    <property type="term" value="F:hydrolase activity, acting on carbon-nitrogen (but not peptide) bonds, in linear amides"/>
    <property type="evidence" value="ECO:0007669"/>
    <property type="project" value="InterPro"/>
</dbReference>
<evidence type="ECO:0000313" key="4">
    <source>
        <dbReference type="Proteomes" id="UP000199031"/>
    </source>
</evidence>
<evidence type="ECO:0000256" key="1">
    <source>
        <dbReference type="SAM" id="SignalP"/>
    </source>
</evidence>
<gene>
    <name evidence="3" type="ORF">SAMN05444277_101634</name>
</gene>
<dbReference type="PANTHER" id="PTHR11647">
    <property type="entry name" value="HYDRANTOINASE/DIHYDROPYRIMIDINASE FAMILY MEMBER"/>
    <property type="match status" value="1"/>
</dbReference>
<keyword evidence="1" id="KW-0732">Signal</keyword>
<dbReference type="Gene3D" id="3.30.1490.130">
    <property type="entry name" value="D-aminoacylase. Domain 3"/>
    <property type="match status" value="1"/>
</dbReference>
<dbReference type="Pfam" id="PF07969">
    <property type="entry name" value="Amidohydro_3"/>
    <property type="match status" value="1"/>
</dbReference>
<dbReference type="GO" id="GO:0005829">
    <property type="term" value="C:cytosol"/>
    <property type="evidence" value="ECO:0007669"/>
    <property type="project" value="TreeGrafter"/>
</dbReference>
<feature type="signal peptide" evidence="1">
    <location>
        <begin position="1"/>
        <end position="25"/>
    </location>
</feature>
<dbReference type="Gene3D" id="3.20.20.140">
    <property type="entry name" value="Metal-dependent hydrolases"/>
    <property type="match status" value="2"/>
</dbReference>
<dbReference type="PANTHER" id="PTHR11647:SF1">
    <property type="entry name" value="COLLAPSIN RESPONSE MEDIATOR PROTEIN"/>
    <property type="match status" value="1"/>
</dbReference>
<dbReference type="InterPro" id="IPR032466">
    <property type="entry name" value="Metal_Hydrolase"/>
</dbReference>
<protein>
    <submittedName>
        <fullName evidence="3">N-acyl-D-amino-acid deacylase</fullName>
    </submittedName>
</protein>
<dbReference type="EMBL" id="FOXQ01000001">
    <property type="protein sequence ID" value="SFP66923.1"/>
    <property type="molecule type" value="Genomic_DNA"/>
</dbReference>
<evidence type="ECO:0000313" key="3">
    <source>
        <dbReference type="EMBL" id="SFP66923.1"/>
    </source>
</evidence>
<dbReference type="OrthoDB" id="9775607at2"/>
<dbReference type="Proteomes" id="UP000199031">
    <property type="component" value="Unassembled WGS sequence"/>
</dbReference>
<dbReference type="InterPro" id="IPR011059">
    <property type="entry name" value="Metal-dep_hydrolase_composite"/>
</dbReference>
<dbReference type="GO" id="GO:0016812">
    <property type="term" value="F:hydrolase activity, acting on carbon-nitrogen (but not peptide) bonds, in cyclic amides"/>
    <property type="evidence" value="ECO:0007669"/>
    <property type="project" value="TreeGrafter"/>
</dbReference>
<dbReference type="CDD" id="cd01297">
    <property type="entry name" value="D-aminoacylase"/>
    <property type="match status" value="1"/>
</dbReference>
<evidence type="ECO:0000259" key="2">
    <source>
        <dbReference type="Pfam" id="PF07969"/>
    </source>
</evidence>